<dbReference type="SMART" id="SM00591">
    <property type="entry name" value="RWD"/>
    <property type="match status" value="1"/>
</dbReference>
<comment type="caution">
    <text evidence="8">The sequence shown here is derived from an EMBL/GenBank/DDBJ whole genome shotgun (WGS) entry which is preliminary data.</text>
</comment>
<reference evidence="8 9" key="2">
    <citation type="journal article" date="2012" name="Open Biol.">
        <title>Characteristics of nucleosomes and linker DNA regions on the genome of the basidiomycete Mixia osmundae revealed by mono- and dinucleosome mapping.</title>
        <authorList>
            <person name="Nishida H."/>
            <person name="Kondo S."/>
            <person name="Matsumoto T."/>
            <person name="Suzuki Y."/>
            <person name="Yoshikawa H."/>
            <person name="Taylor T.D."/>
            <person name="Sugiyama J."/>
        </authorList>
    </citation>
    <scope>NUCLEOTIDE SEQUENCE [LARGE SCALE GENOMIC DNA]</scope>
    <source>
        <strain evidence="9">CBS 9802 / IAM 14324 / JCM 22182 / KY 12970</strain>
    </source>
</reference>
<evidence type="ECO:0000256" key="6">
    <source>
        <dbReference type="ARBA" id="ARBA00023016"/>
    </source>
</evidence>
<dbReference type="InterPro" id="IPR023582">
    <property type="entry name" value="Impact"/>
</dbReference>
<keyword evidence="5" id="KW-0810">Translation regulation</keyword>
<dbReference type="PROSITE" id="PS50908">
    <property type="entry name" value="RWD"/>
    <property type="match status" value="1"/>
</dbReference>
<dbReference type="AlphaFoldDB" id="G7E884"/>
<dbReference type="RefSeq" id="XP_014570983.1">
    <property type="nucleotide sequence ID" value="XM_014715497.1"/>
</dbReference>
<dbReference type="SUPFAM" id="SSF54211">
    <property type="entry name" value="Ribosomal protein S5 domain 2-like"/>
    <property type="match status" value="1"/>
</dbReference>
<dbReference type="Pfam" id="PF01205">
    <property type="entry name" value="Impact_N"/>
    <property type="match status" value="1"/>
</dbReference>
<evidence type="ECO:0000259" key="7">
    <source>
        <dbReference type="PROSITE" id="PS50908"/>
    </source>
</evidence>
<proteinExistence type="inferred from homology"/>
<evidence type="ECO:0000256" key="4">
    <source>
        <dbReference type="ARBA" id="ARBA00022491"/>
    </source>
</evidence>
<dbReference type="EMBL" id="BABT02000170">
    <property type="protein sequence ID" value="GAA99044.1"/>
    <property type="molecule type" value="Genomic_DNA"/>
</dbReference>
<dbReference type="InterPro" id="IPR036956">
    <property type="entry name" value="Impact_N_sf"/>
</dbReference>
<dbReference type="InterPro" id="IPR001498">
    <property type="entry name" value="Impact_N"/>
</dbReference>
<dbReference type="STRING" id="764103.G7E884"/>
<comment type="similarity">
    <text evidence="2">Belongs to the IMPACT family.</text>
</comment>
<dbReference type="InterPro" id="IPR006575">
    <property type="entry name" value="RWD_dom"/>
</dbReference>
<dbReference type="Pfam" id="PF05773">
    <property type="entry name" value="RWD"/>
    <property type="match status" value="1"/>
</dbReference>
<dbReference type="GO" id="GO:0006446">
    <property type="term" value="P:regulation of translational initiation"/>
    <property type="evidence" value="ECO:0007669"/>
    <property type="project" value="TreeGrafter"/>
</dbReference>
<dbReference type="SUPFAM" id="SSF54495">
    <property type="entry name" value="UBC-like"/>
    <property type="match status" value="1"/>
</dbReference>
<dbReference type="PANTHER" id="PTHR16301:SF24">
    <property type="entry name" value="RWD DOMAIN-CONTAINING PROTEIN"/>
    <property type="match status" value="1"/>
</dbReference>
<comment type="subcellular location">
    <subcellularLocation>
        <location evidence="1">Cytoplasm</location>
    </subcellularLocation>
</comment>
<dbReference type="GO" id="GO:0005737">
    <property type="term" value="C:cytoplasm"/>
    <property type="evidence" value="ECO:0007669"/>
    <property type="project" value="UniProtKB-SubCell"/>
</dbReference>
<reference evidence="8 9" key="1">
    <citation type="journal article" date="2011" name="J. Gen. Appl. Microbiol.">
        <title>Draft genome sequencing of the enigmatic basidiomycete Mixia osmundae.</title>
        <authorList>
            <person name="Nishida H."/>
            <person name="Nagatsuka Y."/>
            <person name="Sugiyama J."/>
        </authorList>
    </citation>
    <scope>NUCLEOTIDE SEQUENCE [LARGE SCALE GENOMIC DNA]</scope>
    <source>
        <strain evidence="9">CBS 9802 / IAM 14324 / JCM 22182 / KY 12970</strain>
    </source>
</reference>
<keyword evidence="9" id="KW-1185">Reference proteome</keyword>
<dbReference type="Proteomes" id="UP000009131">
    <property type="component" value="Unassembled WGS sequence"/>
</dbReference>
<protein>
    <recommendedName>
        <fullName evidence="7">RWD domain-containing protein</fullName>
    </recommendedName>
</protein>
<evidence type="ECO:0000256" key="2">
    <source>
        <dbReference type="ARBA" id="ARBA00007665"/>
    </source>
</evidence>
<dbReference type="Gene3D" id="3.30.230.30">
    <property type="entry name" value="Impact, N-terminal domain"/>
    <property type="match status" value="1"/>
</dbReference>
<accession>G7E884</accession>
<dbReference type="PANTHER" id="PTHR16301">
    <property type="entry name" value="IMPACT-RELATED"/>
    <property type="match status" value="1"/>
</dbReference>
<keyword evidence="3" id="KW-0963">Cytoplasm</keyword>
<dbReference type="GO" id="GO:0140469">
    <property type="term" value="P:GCN2-mediated signaling"/>
    <property type="evidence" value="ECO:0007669"/>
    <property type="project" value="TreeGrafter"/>
</dbReference>
<dbReference type="HOGENOM" id="CLU_045276_0_0_1"/>
<evidence type="ECO:0000313" key="8">
    <source>
        <dbReference type="EMBL" id="GAA99044.1"/>
    </source>
</evidence>
<dbReference type="FunCoup" id="G7E884">
    <property type="interactions" value="296"/>
</dbReference>
<dbReference type="OMA" id="INAWRCR"/>
<feature type="domain" description="RWD" evidence="7">
    <location>
        <begin position="14"/>
        <end position="132"/>
    </location>
</feature>
<dbReference type="InterPro" id="IPR016135">
    <property type="entry name" value="UBQ-conjugating_enzyme/RWD"/>
</dbReference>
<evidence type="ECO:0000256" key="3">
    <source>
        <dbReference type="ARBA" id="ARBA00022490"/>
    </source>
</evidence>
<name>G7E884_MIXOS</name>
<gene>
    <name evidence="8" type="primary">Mo05733</name>
    <name evidence="8" type="ORF">E5Q_05733</name>
</gene>
<dbReference type="InParanoid" id="G7E884"/>
<keyword evidence="4" id="KW-0678">Repressor</keyword>
<dbReference type="OrthoDB" id="69641at2759"/>
<evidence type="ECO:0000313" key="9">
    <source>
        <dbReference type="Proteomes" id="UP000009131"/>
    </source>
</evidence>
<keyword evidence="6" id="KW-0346">Stress response</keyword>
<evidence type="ECO:0000256" key="1">
    <source>
        <dbReference type="ARBA" id="ARBA00004496"/>
    </source>
</evidence>
<dbReference type="Gene3D" id="3.10.110.10">
    <property type="entry name" value="Ubiquitin Conjugating Enzyme"/>
    <property type="match status" value="1"/>
</dbReference>
<organism evidence="8 9">
    <name type="scientific">Mixia osmundae (strain CBS 9802 / IAM 14324 / JCM 22182 / KY 12970)</name>
    <dbReference type="NCBI Taxonomy" id="764103"/>
    <lineage>
        <taxon>Eukaryota</taxon>
        <taxon>Fungi</taxon>
        <taxon>Dikarya</taxon>
        <taxon>Basidiomycota</taxon>
        <taxon>Pucciniomycotina</taxon>
        <taxon>Mixiomycetes</taxon>
        <taxon>Mixiales</taxon>
        <taxon>Mixiaceae</taxon>
        <taxon>Mixia</taxon>
    </lineage>
</organism>
<dbReference type="InterPro" id="IPR020568">
    <property type="entry name" value="Ribosomal_Su5_D2-typ_SF"/>
</dbReference>
<sequence>MLNEPATLREQVQDELEALIAIYGGDKVKPEPAHRRCTVLVDLASDDEPLPAELLLSLPEGYPDHTAPRIQLLSRYIGPFAVEPALFGQILRIYFAPVRADEDEPELPSLWQAGQVALFEGIEAAKEILAQYYRDHLVKAQAADYERQADRDKRAPPAVAEASIMPTPSTAQSQTLPCHLKIVSCDPIVDRKSVFVGHACRLKSRDDVSSVLSYLLSDRKIARAAHNISAWRWRAPDTGIVHHDCDDDGETAAGGRLAHLLELCHATDVVVVVSRWFGGVHLGPDRFKHINAAARAALLLSGAIE</sequence>
<evidence type="ECO:0000256" key="5">
    <source>
        <dbReference type="ARBA" id="ARBA00022845"/>
    </source>
</evidence>
<dbReference type="eggNOG" id="KOG3299">
    <property type="taxonomic scope" value="Eukaryota"/>
</dbReference>